<dbReference type="NCBIfam" id="TIGR00086">
    <property type="entry name" value="smpB"/>
    <property type="match status" value="1"/>
</dbReference>
<dbReference type="GO" id="GO:0005829">
    <property type="term" value="C:cytosol"/>
    <property type="evidence" value="ECO:0007669"/>
    <property type="project" value="TreeGrafter"/>
</dbReference>
<accession>A0A3B1DWS6</accession>
<dbReference type="PANTHER" id="PTHR30308:SF2">
    <property type="entry name" value="SSRA-BINDING PROTEIN"/>
    <property type="match status" value="1"/>
</dbReference>
<keyword evidence="2" id="KW-0694">RNA-binding</keyword>
<reference evidence="3" key="1">
    <citation type="submission" date="2018-06" db="EMBL/GenBank/DDBJ databases">
        <authorList>
            <person name="Zhirakovskaya E."/>
        </authorList>
    </citation>
    <scope>NUCLEOTIDE SEQUENCE</scope>
</reference>
<dbReference type="AlphaFoldDB" id="A0A3B1DWS6"/>
<dbReference type="Gene3D" id="2.40.280.10">
    <property type="match status" value="1"/>
</dbReference>
<dbReference type="SUPFAM" id="SSF74982">
    <property type="entry name" value="Small protein B (SmpB)"/>
    <property type="match status" value="1"/>
</dbReference>
<protein>
    <submittedName>
        <fullName evidence="3">TmRNA-binding protein SmpB</fullName>
    </submittedName>
</protein>
<evidence type="ECO:0000256" key="2">
    <source>
        <dbReference type="ARBA" id="ARBA00022884"/>
    </source>
</evidence>
<sequence>MGKAVATNKKAYRDFFLTDSCECGIELKGGEVKSVRAGKVNFKDTFARVDKGQVYLYNLHIDPYVQASYLNEEADRPRRILLHKKEIKKLTVAVDIKKLTLVPTKIYFNARGYVKVELALGKGKKLYDKREDIKKRDVNRDIGRAMRGR</sequence>
<dbReference type="InterPro" id="IPR023620">
    <property type="entry name" value="SmpB"/>
</dbReference>
<evidence type="ECO:0000313" key="3">
    <source>
        <dbReference type="EMBL" id="VAX36645.1"/>
    </source>
</evidence>
<dbReference type="GO" id="GO:0070930">
    <property type="term" value="P:trans-translation-dependent protein tagging"/>
    <property type="evidence" value="ECO:0007669"/>
    <property type="project" value="TreeGrafter"/>
</dbReference>
<name>A0A3B1DWS6_9ZZZZ</name>
<evidence type="ECO:0000256" key="1">
    <source>
        <dbReference type="ARBA" id="ARBA00022490"/>
    </source>
</evidence>
<dbReference type="PANTHER" id="PTHR30308">
    <property type="entry name" value="TMRNA-BINDING COMPONENT OF TRANS-TRANSLATION TAGGING COMPLEX"/>
    <property type="match status" value="1"/>
</dbReference>
<dbReference type="PROSITE" id="PS01317">
    <property type="entry name" value="SSRP"/>
    <property type="match status" value="1"/>
</dbReference>
<dbReference type="InterPro" id="IPR000037">
    <property type="entry name" value="SsrA-bd_prot"/>
</dbReference>
<dbReference type="HAMAP" id="MF_00023">
    <property type="entry name" value="SmpB"/>
    <property type="match status" value="1"/>
</dbReference>
<dbReference type="NCBIfam" id="NF003843">
    <property type="entry name" value="PRK05422.1"/>
    <property type="match status" value="1"/>
</dbReference>
<gene>
    <name evidence="3" type="ORF">MNBD_UNCLBAC01-2061</name>
</gene>
<dbReference type="InterPro" id="IPR020081">
    <property type="entry name" value="SsrA-bd_prot_CS"/>
</dbReference>
<dbReference type="CDD" id="cd09294">
    <property type="entry name" value="SmpB"/>
    <property type="match status" value="1"/>
</dbReference>
<organism evidence="3">
    <name type="scientific">hydrothermal vent metagenome</name>
    <dbReference type="NCBI Taxonomy" id="652676"/>
    <lineage>
        <taxon>unclassified sequences</taxon>
        <taxon>metagenomes</taxon>
        <taxon>ecological metagenomes</taxon>
    </lineage>
</organism>
<dbReference type="GO" id="GO:0003723">
    <property type="term" value="F:RNA binding"/>
    <property type="evidence" value="ECO:0007669"/>
    <property type="project" value="UniProtKB-KW"/>
</dbReference>
<dbReference type="EMBL" id="UOGJ01000104">
    <property type="protein sequence ID" value="VAX36645.1"/>
    <property type="molecule type" value="Genomic_DNA"/>
</dbReference>
<keyword evidence="1" id="KW-0963">Cytoplasm</keyword>
<dbReference type="Pfam" id="PF01668">
    <property type="entry name" value="SmpB"/>
    <property type="match status" value="1"/>
</dbReference>
<proteinExistence type="inferred from homology"/>